<evidence type="ECO:0000256" key="11">
    <source>
        <dbReference type="SAM" id="MobiDB-lite"/>
    </source>
</evidence>
<dbReference type="PANTHER" id="PTHR24376:SF243">
    <property type="entry name" value="C2H2-TYPE DOMAIN-CONTAINING PROTEIN"/>
    <property type="match status" value="1"/>
</dbReference>
<keyword evidence="8" id="KW-0804">Transcription</keyword>
<feature type="domain" description="C2H2-type" evidence="12">
    <location>
        <begin position="388"/>
        <end position="415"/>
    </location>
</feature>
<keyword evidence="9" id="KW-0539">Nucleus</keyword>
<dbReference type="Gene3D" id="3.30.160.60">
    <property type="entry name" value="Classic Zinc Finger"/>
    <property type="match status" value="8"/>
</dbReference>
<feature type="domain" description="C2H2-type" evidence="12">
    <location>
        <begin position="493"/>
        <end position="521"/>
    </location>
</feature>
<organism evidence="13">
    <name type="scientific">Anopheles sinensis</name>
    <name type="common">Mosquito</name>
    <dbReference type="NCBI Taxonomy" id="74873"/>
    <lineage>
        <taxon>Eukaryota</taxon>
        <taxon>Metazoa</taxon>
        <taxon>Ecdysozoa</taxon>
        <taxon>Arthropoda</taxon>
        <taxon>Hexapoda</taxon>
        <taxon>Insecta</taxon>
        <taxon>Pterygota</taxon>
        <taxon>Neoptera</taxon>
        <taxon>Endopterygota</taxon>
        <taxon>Diptera</taxon>
        <taxon>Nematocera</taxon>
        <taxon>Culicoidea</taxon>
        <taxon>Culicidae</taxon>
        <taxon>Anophelinae</taxon>
        <taxon>Anopheles</taxon>
    </lineage>
</organism>
<feature type="domain" description="C2H2-type" evidence="12">
    <location>
        <begin position="550"/>
        <end position="577"/>
    </location>
</feature>
<dbReference type="SUPFAM" id="SSF57667">
    <property type="entry name" value="beta-beta-alpha zinc fingers"/>
    <property type="match status" value="5"/>
</dbReference>
<evidence type="ECO:0000256" key="7">
    <source>
        <dbReference type="ARBA" id="ARBA00023125"/>
    </source>
</evidence>
<accession>A0A084VUI8</accession>
<evidence type="ECO:0000256" key="2">
    <source>
        <dbReference type="ARBA" id="ARBA00022723"/>
    </source>
</evidence>
<evidence type="ECO:0000256" key="10">
    <source>
        <dbReference type="PROSITE-ProRule" id="PRU00042"/>
    </source>
</evidence>
<keyword evidence="7" id="KW-0238">DNA-binding</keyword>
<feature type="domain" description="C2H2-type" evidence="12">
    <location>
        <begin position="417"/>
        <end position="444"/>
    </location>
</feature>
<reference evidence="14" key="2">
    <citation type="submission" date="2020-05" db="UniProtKB">
        <authorList>
            <consortium name="EnsemblMetazoa"/>
        </authorList>
    </citation>
    <scope>IDENTIFICATION</scope>
</reference>
<dbReference type="PANTHER" id="PTHR24376">
    <property type="entry name" value="ZINC FINGER PROTEIN"/>
    <property type="match status" value="1"/>
</dbReference>
<dbReference type="EMBL" id="ATLV01016846">
    <property type="status" value="NOT_ANNOTATED_CDS"/>
    <property type="molecule type" value="Genomic_DNA"/>
</dbReference>
<evidence type="ECO:0000256" key="6">
    <source>
        <dbReference type="ARBA" id="ARBA00023015"/>
    </source>
</evidence>
<dbReference type="GO" id="GO:0001228">
    <property type="term" value="F:DNA-binding transcription activator activity, RNA polymerase II-specific"/>
    <property type="evidence" value="ECO:0007669"/>
    <property type="project" value="TreeGrafter"/>
</dbReference>
<dbReference type="FunFam" id="3.30.160.60:FF:000325">
    <property type="entry name" value="ZFP90 zinc finger protein"/>
    <property type="match status" value="1"/>
</dbReference>
<dbReference type="InterPro" id="IPR013087">
    <property type="entry name" value="Znf_C2H2_type"/>
</dbReference>
<evidence type="ECO:0000256" key="4">
    <source>
        <dbReference type="ARBA" id="ARBA00022771"/>
    </source>
</evidence>
<reference evidence="13 15" key="1">
    <citation type="journal article" date="2014" name="BMC Genomics">
        <title>Genome sequence of Anopheles sinensis provides insight into genetics basis of mosquito competence for malaria parasites.</title>
        <authorList>
            <person name="Zhou D."/>
            <person name="Zhang D."/>
            <person name="Ding G."/>
            <person name="Shi L."/>
            <person name="Hou Q."/>
            <person name="Ye Y."/>
            <person name="Xu Y."/>
            <person name="Zhou H."/>
            <person name="Xiong C."/>
            <person name="Li S."/>
            <person name="Yu J."/>
            <person name="Hong S."/>
            <person name="Yu X."/>
            <person name="Zou P."/>
            <person name="Chen C."/>
            <person name="Chang X."/>
            <person name="Wang W."/>
            <person name="Lv Y."/>
            <person name="Sun Y."/>
            <person name="Ma L."/>
            <person name="Shen B."/>
            <person name="Zhu C."/>
        </authorList>
    </citation>
    <scope>NUCLEOTIDE SEQUENCE [LARGE SCALE GENOMIC DNA]</scope>
</reference>
<dbReference type="Pfam" id="PF13912">
    <property type="entry name" value="zf-C2H2_6"/>
    <property type="match status" value="1"/>
</dbReference>
<dbReference type="SMART" id="SM00355">
    <property type="entry name" value="ZnF_C2H2"/>
    <property type="match status" value="12"/>
</dbReference>
<feature type="region of interest" description="Disordered" evidence="11">
    <location>
        <begin position="174"/>
        <end position="230"/>
    </location>
</feature>
<evidence type="ECO:0000256" key="3">
    <source>
        <dbReference type="ARBA" id="ARBA00022737"/>
    </source>
</evidence>
<evidence type="ECO:0000313" key="14">
    <source>
        <dbReference type="EnsemblMetazoa" id="ASIC009245-PA"/>
    </source>
</evidence>
<keyword evidence="6" id="KW-0805">Transcription regulation</keyword>
<keyword evidence="4 10" id="KW-0863">Zinc-finger</keyword>
<keyword evidence="3" id="KW-0677">Repeat</keyword>
<evidence type="ECO:0000256" key="1">
    <source>
        <dbReference type="ARBA" id="ARBA00004123"/>
    </source>
</evidence>
<evidence type="ECO:0000256" key="5">
    <source>
        <dbReference type="ARBA" id="ARBA00022833"/>
    </source>
</evidence>
<dbReference type="OMA" id="TFAYQHK"/>
<keyword evidence="15" id="KW-1185">Reference proteome</keyword>
<dbReference type="InterPro" id="IPR012934">
    <property type="entry name" value="Znf_AD"/>
</dbReference>
<evidence type="ECO:0000313" key="13">
    <source>
        <dbReference type="EMBL" id="KFB41632.1"/>
    </source>
</evidence>
<feature type="domain" description="C2H2-type" evidence="12">
    <location>
        <begin position="522"/>
        <end position="549"/>
    </location>
</feature>
<dbReference type="Pfam" id="PF00096">
    <property type="entry name" value="zf-C2H2"/>
    <property type="match status" value="7"/>
</dbReference>
<evidence type="ECO:0000259" key="12">
    <source>
        <dbReference type="PROSITE" id="PS50157"/>
    </source>
</evidence>
<dbReference type="EMBL" id="KE525120">
    <property type="protein sequence ID" value="KFB41632.1"/>
    <property type="molecule type" value="Genomic_DNA"/>
</dbReference>
<dbReference type="VEuPathDB" id="VectorBase:ASIC009245"/>
<feature type="domain" description="C2H2-type" evidence="12">
    <location>
        <begin position="578"/>
        <end position="612"/>
    </location>
</feature>
<gene>
    <name evidence="13" type="ORF">ZHAS_00009245</name>
</gene>
<dbReference type="AlphaFoldDB" id="A0A084VUI8"/>
<protein>
    <recommendedName>
        <fullName evidence="12">C2H2-type domain-containing protein</fullName>
    </recommendedName>
</protein>
<dbReference type="GO" id="GO:0000978">
    <property type="term" value="F:RNA polymerase II cis-regulatory region sequence-specific DNA binding"/>
    <property type="evidence" value="ECO:0007669"/>
    <property type="project" value="TreeGrafter"/>
</dbReference>
<keyword evidence="2" id="KW-0479">Metal-binding</keyword>
<keyword evidence="5" id="KW-0862">Zinc</keyword>
<name>A0A084VUI8_ANOSI</name>
<dbReference type="PROSITE" id="PS00028">
    <property type="entry name" value="ZINC_FINGER_C2H2_1"/>
    <property type="match status" value="9"/>
</dbReference>
<dbReference type="GO" id="GO:0008270">
    <property type="term" value="F:zinc ion binding"/>
    <property type="evidence" value="ECO:0007669"/>
    <property type="project" value="UniProtKB-KW"/>
</dbReference>
<dbReference type="EnsemblMetazoa" id="ASIC009245-RA">
    <property type="protein sequence ID" value="ASIC009245-PA"/>
    <property type="gene ID" value="ASIC009245"/>
</dbReference>
<feature type="compositionally biased region" description="Polar residues" evidence="11">
    <location>
        <begin position="185"/>
        <end position="201"/>
    </location>
</feature>
<evidence type="ECO:0000256" key="9">
    <source>
        <dbReference type="ARBA" id="ARBA00023242"/>
    </source>
</evidence>
<comment type="subcellular location">
    <subcellularLocation>
        <location evidence="1">Nucleus</location>
    </subcellularLocation>
</comment>
<dbReference type="InterPro" id="IPR036236">
    <property type="entry name" value="Znf_C2H2_sf"/>
</dbReference>
<dbReference type="OrthoDB" id="8117402at2759"/>
<dbReference type="FunFam" id="3.30.160.60:FF:000100">
    <property type="entry name" value="Zinc finger 45-like"/>
    <property type="match status" value="1"/>
</dbReference>
<dbReference type="Pfam" id="PF07776">
    <property type="entry name" value="zf-AD"/>
    <property type="match status" value="1"/>
</dbReference>
<feature type="domain" description="C2H2-type" evidence="12">
    <location>
        <begin position="330"/>
        <end position="357"/>
    </location>
</feature>
<proteinExistence type="predicted"/>
<feature type="domain" description="C2H2-type" evidence="12">
    <location>
        <begin position="360"/>
        <end position="387"/>
    </location>
</feature>
<dbReference type="Proteomes" id="UP000030765">
    <property type="component" value="Unassembled WGS sequence"/>
</dbReference>
<evidence type="ECO:0000256" key="8">
    <source>
        <dbReference type="ARBA" id="ARBA00023163"/>
    </source>
</evidence>
<sequence length="627" mass="72733">MEPTVDVDGEALLVVVKDIFDLEIDGASCFPRNVCEQCCTRLEQCVQFYDQVMKAEETLQSLHEGGMLESLLAEPKGSGEPFGGIDLSTKENAGESDPAYYVMDEIDDNQPAQPLREDLGEELEELIEQPTMIPKERLVEIKIEAVEELEIVCAPTEENEATYPQGHLLPFEQHGPEGKQVDGIENSSNGMPYYESTNKTESSIDDEDTKEAGQNRLGRKPRSAKSASNTNVLMEKIDRIPNKCFICDTVFPTVTELQSHLYDHEKILPYRCDKCSTPEHPIEIRTIISLNNHLETHRYKLVCNRCPLRFRSYTSWYEHDKKRHSELRSYTCSLCGMNFEVNRQYLKHMNGHRNKQMGRYKCTTCAKVFETSTELKRHEKIHSSQPVFKCPDCARGFNQEWSLKLHQRRHRQHSDVYRCTQCPGKYANFTDWRRHMKEHFPEDERYWELQDVLPASLQDGAEYPKGCAEPGCSYVASSLQLMWMHYRTHYKAFECQHCTRKFSNTSNLRQHIDLVHRGLRSYECGKCGKRFGYSHKLKEHMNAHEGVRNLQCRYCEKRFTHSSHLTVHERVHTGAKLYMCDLCGARFRTSSAFTKHRSQQDEGTGVHVASKRCVPRQQYQLEEEQNI</sequence>
<dbReference type="PROSITE" id="PS50157">
    <property type="entry name" value="ZINC_FINGER_C2H2_2"/>
    <property type="match status" value="8"/>
</dbReference>
<dbReference type="STRING" id="74873.A0A084VUI8"/>
<dbReference type="GO" id="GO:0005634">
    <property type="term" value="C:nucleus"/>
    <property type="evidence" value="ECO:0007669"/>
    <property type="project" value="UniProtKB-SubCell"/>
</dbReference>
<dbReference type="VEuPathDB" id="VectorBase:ASIS008979"/>
<evidence type="ECO:0000313" key="15">
    <source>
        <dbReference type="Proteomes" id="UP000030765"/>
    </source>
</evidence>